<evidence type="ECO:0000313" key="2">
    <source>
        <dbReference type="Proteomes" id="UP001432251"/>
    </source>
</evidence>
<reference evidence="1" key="1">
    <citation type="journal article" date="2025" name="Int. J. Syst. Evol. Microbiol.">
        <title>Streptomyces citrinus sp. nov., with yellow diffusible pigment.</title>
        <authorList>
            <person name="He Y."/>
            <person name="Yang E."/>
            <person name="Xu J."/>
            <person name="Sun Y."/>
            <person name="Sun L."/>
        </authorList>
    </citation>
    <scope>NUCLEOTIDE SEQUENCE</scope>
    <source>
        <strain evidence="1">Q6</strain>
    </source>
</reference>
<name>A0ACD5A690_9ACTN</name>
<accession>A0ACD5A690</accession>
<sequence length="75" mass="7723">MSAGILLSRLVGGALADAFGWRGMLLVFAGLVLLCAAGAWLRLPRSGPHPPAATSTRSRRRRPCCAAIAPCAAPP</sequence>
<evidence type="ECO:0000313" key="1">
    <source>
        <dbReference type="EMBL" id="WWQ62709.1"/>
    </source>
</evidence>
<dbReference type="EMBL" id="CP146022">
    <property type="protein sequence ID" value="WWQ62709.1"/>
    <property type="molecule type" value="Genomic_DNA"/>
</dbReference>
<protein>
    <submittedName>
        <fullName evidence="1">MFS transporter</fullName>
    </submittedName>
</protein>
<organism evidence="1 2">
    <name type="scientific">Streptomyces citrinus</name>
    <dbReference type="NCBI Taxonomy" id="3118173"/>
    <lineage>
        <taxon>Bacteria</taxon>
        <taxon>Bacillati</taxon>
        <taxon>Actinomycetota</taxon>
        <taxon>Actinomycetes</taxon>
        <taxon>Kitasatosporales</taxon>
        <taxon>Streptomycetaceae</taxon>
        <taxon>Streptomyces</taxon>
    </lineage>
</organism>
<keyword evidence="2" id="KW-1185">Reference proteome</keyword>
<dbReference type="Proteomes" id="UP001432251">
    <property type="component" value="Chromosome"/>
</dbReference>
<gene>
    <name evidence="1" type="ORF">V2W30_04630</name>
</gene>
<proteinExistence type="predicted"/>